<reference evidence="2" key="1">
    <citation type="submission" date="2011-07" db="EMBL/GenBank/DDBJ databases">
        <authorList>
            <consortium name="Caenorhabditis brenneri Sequencing and Analysis Consortium"/>
            <person name="Wilson R.K."/>
        </authorList>
    </citation>
    <scope>NUCLEOTIDE SEQUENCE [LARGE SCALE GENOMIC DNA]</scope>
    <source>
        <strain evidence="2">PB2801</strain>
    </source>
</reference>
<dbReference type="HOGENOM" id="CLU_2040141_0_0_1"/>
<accession>G0ND94</accession>
<dbReference type="Proteomes" id="UP000008068">
    <property type="component" value="Unassembled WGS sequence"/>
</dbReference>
<name>G0ND94_CAEBE</name>
<protein>
    <submittedName>
        <fullName evidence="1">Uncharacterized protein</fullName>
    </submittedName>
</protein>
<gene>
    <name evidence="1" type="ORF">CAEBREN_12356</name>
</gene>
<proteinExistence type="predicted"/>
<sequence length="121" mass="13729">MGCFVNIRTPKKQNKSGSDLKPGYSLAFSEQVFLGTNTRLRNKFRLSPTGILAGQGKETIIMGRTLKYISLNGNVLVNSVFKYGKRLFHISLHSQKDADTTKMMMTVKVTNSNFYEQERKM</sequence>
<evidence type="ECO:0000313" key="1">
    <source>
        <dbReference type="EMBL" id="EGT58168.1"/>
    </source>
</evidence>
<dbReference type="AlphaFoldDB" id="G0ND94"/>
<dbReference type="InParanoid" id="G0ND94"/>
<evidence type="ECO:0000313" key="2">
    <source>
        <dbReference type="Proteomes" id="UP000008068"/>
    </source>
</evidence>
<dbReference type="EMBL" id="GL379866">
    <property type="protein sequence ID" value="EGT58168.1"/>
    <property type="molecule type" value="Genomic_DNA"/>
</dbReference>
<keyword evidence="2" id="KW-1185">Reference proteome</keyword>
<organism evidence="2">
    <name type="scientific">Caenorhabditis brenneri</name>
    <name type="common">Nematode worm</name>
    <dbReference type="NCBI Taxonomy" id="135651"/>
    <lineage>
        <taxon>Eukaryota</taxon>
        <taxon>Metazoa</taxon>
        <taxon>Ecdysozoa</taxon>
        <taxon>Nematoda</taxon>
        <taxon>Chromadorea</taxon>
        <taxon>Rhabditida</taxon>
        <taxon>Rhabditina</taxon>
        <taxon>Rhabditomorpha</taxon>
        <taxon>Rhabditoidea</taxon>
        <taxon>Rhabditidae</taxon>
        <taxon>Peloderinae</taxon>
        <taxon>Caenorhabditis</taxon>
    </lineage>
</organism>